<dbReference type="PANTHER" id="PTHR34406">
    <property type="entry name" value="PROTEIN YCEI"/>
    <property type="match status" value="1"/>
</dbReference>
<dbReference type="Pfam" id="PF04264">
    <property type="entry name" value="YceI"/>
    <property type="match status" value="1"/>
</dbReference>
<proteinExistence type="predicted"/>
<protein>
    <submittedName>
        <fullName evidence="2">YceI family protein</fullName>
    </submittedName>
</protein>
<dbReference type="PANTHER" id="PTHR34406:SF1">
    <property type="entry name" value="PROTEIN YCEI"/>
    <property type="match status" value="1"/>
</dbReference>
<evidence type="ECO:0000313" key="3">
    <source>
        <dbReference type="Proteomes" id="UP001300692"/>
    </source>
</evidence>
<dbReference type="EMBL" id="JAOYOD010000001">
    <property type="protein sequence ID" value="MCV9386539.1"/>
    <property type="molecule type" value="Genomic_DNA"/>
</dbReference>
<dbReference type="InterPro" id="IPR036761">
    <property type="entry name" value="TTHA0802/YceI-like_sf"/>
</dbReference>
<gene>
    <name evidence="2" type="ORF">N7U62_07695</name>
</gene>
<dbReference type="InterPro" id="IPR007372">
    <property type="entry name" value="Lipid/polyisoprenoid-bd_YceI"/>
</dbReference>
<dbReference type="SUPFAM" id="SSF101874">
    <property type="entry name" value="YceI-like"/>
    <property type="match status" value="1"/>
</dbReference>
<organism evidence="2 3">
    <name type="scientific">Reichenbachiella ulvae</name>
    <dbReference type="NCBI Taxonomy" id="2980104"/>
    <lineage>
        <taxon>Bacteria</taxon>
        <taxon>Pseudomonadati</taxon>
        <taxon>Bacteroidota</taxon>
        <taxon>Cytophagia</taxon>
        <taxon>Cytophagales</taxon>
        <taxon>Reichenbachiellaceae</taxon>
        <taxon>Reichenbachiella</taxon>
    </lineage>
</organism>
<dbReference type="SMART" id="SM00867">
    <property type="entry name" value="YceI"/>
    <property type="match status" value="1"/>
</dbReference>
<evidence type="ECO:0000313" key="2">
    <source>
        <dbReference type="EMBL" id="MCV9386539.1"/>
    </source>
</evidence>
<sequence length="177" mass="19040">MKIASIIFALASLLAVQSTIKLDKANSTITIAGTSTVHDWESEVSIFNIEGTKSDNNITGLKVSIQVKSINSGKSLMDDKTYEALKEDKYPNIVFEAQQLSITGNKVSGSGQLTMAGKTKTVALNGKIISDANGILKVEGSNKINMKDYGIKPPTAMFGSIETGEEVTVKYNIKLNY</sequence>
<comment type="caution">
    <text evidence="2">The sequence shown here is derived from an EMBL/GenBank/DDBJ whole genome shotgun (WGS) entry which is preliminary data.</text>
</comment>
<name>A0ABT3CSQ7_9BACT</name>
<dbReference type="Gene3D" id="2.40.128.110">
    <property type="entry name" value="Lipid/polyisoprenoid-binding, YceI-like"/>
    <property type="match status" value="1"/>
</dbReference>
<keyword evidence="3" id="KW-1185">Reference proteome</keyword>
<evidence type="ECO:0000259" key="1">
    <source>
        <dbReference type="SMART" id="SM00867"/>
    </source>
</evidence>
<reference evidence="2 3" key="1">
    <citation type="submission" date="2022-10" db="EMBL/GenBank/DDBJ databases">
        <title>Comparative genomics and taxonomic characterization of three novel marine species of genus Reichenbachiella exhibiting antioxidant and polysaccharide degradation activities.</title>
        <authorList>
            <person name="Muhammad N."/>
            <person name="Lee Y.-J."/>
            <person name="Ko J."/>
            <person name="Kim S.-G."/>
        </authorList>
    </citation>
    <scope>NUCLEOTIDE SEQUENCE [LARGE SCALE GENOMIC DNA]</scope>
    <source>
        <strain evidence="2 3">ABR2-5</strain>
    </source>
</reference>
<dbReference type="Proteomes" id="UP001300692">
    <property type="component" value="Unassembled WGS sequence"/>
</dbReference>
<dbReference type="RefSeq" id="WP_264137346.1">
    <property type="nucleotide sequence ID" value="NZ_JAOYOD010000001.1"/>
</dbReference>
<feature type="domain" description="Lipid/polyisoprenoid-binding YceI-like" evidence="1">
    <location>
        <begin position="19"/>
        <end position="176"/>
    </location>
</feature>
<accession>A0ABT3CSQ7</accession>